<dbReference type="OrthoDB" id="389469at2759"/>
<proteinExistence type="predicted"/>
<keyword evidence="2" id="KW-0472">Membrane</keyword>
<evidence type="ECO:0000256" key="2">
    <source>
        <dbReference type="SAM" id="Phobius"/>
    </source>
</evidence>
<name>A0A0J9S4M8_PLAVI</name>
<feature type="transmembrane region" description="Helical" evidence="2">
    <location>
        <begin position="309"/>
        <end position="326"/>
    </location>
</feature>
<gene>
    <name evidence="3" type="ORF">PVIIG_05875</name>
</gene>
<protein>
    <recommendedName>
        <fullName evidence="5">PIR Superfamily Protein</fullName>
    </recommendedName>
</protein>
<accession>A0A0J9S4M8</accession>
<evidence type="ECO:0000313" key="3">
    <source>
        <dbReference type="EMBL" id="KMZ76977.1"/>
    </source>
</evidence>
<keyword evidence="2" id="KW-0812">Transmembrane</keyword>
<dbReference type="AlphaFoldDB" id="A0A0J9S4M8"/>
<organism evidence="3 4">
    <name type="scientific">Plasmodium vivax India VII</name>
    <dbReference type="NCBI Taxonomy" id="1077284"/>
    <lineage>
        <taxon>Eukaryota</taxon>
        <taxon>Sar</taxon>
        <taxon>Alveolata</taxon>
        <taxon>Apicomplexa</taxon>
        <taxon>Aconoidasida</taxon>
        <taxon>Haemosporida</taxon>
        <taxon>Plasmodiidae</taxon>
        <taxon>Plasmodium</taxon>
        <taxon>Plasmodium (Plasmodium)</taxon>
    </lineage>
</organism>
<evidence type="ECO:0000256" key="1">
    <source>
        <dbReference type="SAM" id="MobiDB-lite"/>
    </source>
</evidence>
<feature type="region of interest" description="Disordered" evidence="1">
    <location>
        <begin position="255"/>
        <end position="281"/>
    </location>
</feature>
<feature type="compositionally biased region" description="Basic and acidic residues" evidence="1">
    <location>
        <begin position="267"/>
        <end position="279"/>
    </location>
</feature>
<dbReference type="EMBL" id="KQ234550">
    <property type="protein sequence ID" value="KMZ76977.1"/>
    <property type="molecule type" value="Genomic_DNA"/>
</dbReference>
<evidence type="ECO:0000313" key="4">
    <source>
        <dbReference type="Proteomes" id="UP000053562"/>
    </source>
</evidence>
<reference evidence="3 4" key="1">
    <citation type="submission" date="2011-08" db="EMBL/GenBank/DDBJ databases">
        <title>The Genome Sequence of Plasmodium vivax India VII.</title>
        <authorList>
            <consortium name="The Broad Institute Genome Sequencing Platform"/>
            <consortium name="The Broad Institute Genome Sequencing Center for Infectious Disease"/>
            <person name="Neafsey D."/>
            <person name="Carlton J."/>
            <person name="Barnwell J."/>
            <person name="Collins W."/>
            <person name="Escalante A."/>
            <person name="Mullikin J."/>
            <person name="Saul A."/>
            <person name="Guigo R."/>
            <person name="Camara F."/>
            <person name="Young S.K."/>
            <person name="Zeng Q."/>
            <person name="Gargeya S."/>
            <person name="Fitzgerald M."/>
            <person name="Haas B."/>
            <person name="Abouelleil A."/>
            <person name="Alvarado L."/>
            <person name="Arachchi H.M."/>
            <person name="Berlin A."/>
            <person name="Brown A."/>
            <person name="Chapman S.B."/>
            <person name="Chen Z."/>
            <person name="Dunbar C."/>
            <person name="Freedman E."/>
            <person name="Gearin G."/>
            <person name="Gellesch M."/>
            <person name="Goldberg J."/>
            <person name="Griggs A."/>
            <person name="Gujja S."/>
            <person name="Heiman D."/>
            <person name="Howarth C."/>
            <person name="Larson L."/>
            <person name="Lui A."/>
            <person name="MacDonald P.J.P."/>
            <person name="Montmayeur A."/>
            <person name="Murphy C."/>
            <person name="Neiman D."/>
            <person name="Pearson M."/>
            <person name="Priest M."/>
            <person name="Roberts A."/>
            <person name="Saif S."/>
            <person name="Shea T."/>
            <person name="Shenoy N."/>
            <person name="Sisk P."/>
            <person name="Stolte C."/>
            <person name="Sykes S."/>
            <person name="Wortman J."/>
            <person name="Nusbaum C."/>
            <person name="Birren B."/>
        </authorList>
    </citation>
    <scope>NUCLEOTIDE SEQUENCE [LARGE SCALE GENOMIC DNA]</scope>
    <source>
        <strain evidence="3 4">India VII</strain>
    </source>
</reference>
<keyword evidence="2" id="KW-1133">Transmembrane helix</keyword>
<dbReference type="Proteomes" id="UP000053562">
    <property type="component" value="Unassembled WGS sequence"/>
</dbReference>
<sequence length="341" mass="40368">MSDEYCDNEIELLKSYNIYKYFNRTRRQILDNNKCDELKRKLSKRDNISEFCYKLHGNIKEVSDTTFGTTRNNAYCEFLNYWLYYTLLKNNLLDNKYNIAESEFIKNLDELWKDADHNNMCDLTKYNMNIKYFKYTKELYDYSKNYENIIESKNENDAYLCRKYYCSYIEHAKNIYNSLESDCTSKNNKPYCNMFNEITKDKDPNSLFVQFHCSQEHVDESLLKVEKIFGLIPQSALNDESDVNLRLQALSIPPRDSTDSLLGESPDSSREDSADHQNEELSSNSSVKVGLSSFGMSLIPLFLIYKVKINVHFIIFTFIMNQLLLIKKIRQKIYISFLFLL</sequence>
<dbReference type="InterPro" id="IPR008780">
    <property type="entry name" value="Plasmodium_Vir"/>
</dbReference>
<evidence type="ECO:0008006" key="5">
    <source>
        <dbReference type="Google" id="ProtNLM"/>
    </source>
</evidence>
<dbReference type="Pfam" id="PF05795">
    <property type="entry name" value="Plasmodium_Vir"/>
    <property type="match status" value="1"/>
</dbReference>